<sequence>MTKIKRKNNETNTLYFRGHADYKSAFSAAVSELTASNRANPIPRSERMALIEALTDEYVASTGERPDVAELERLADAVLYEELTDSHPDKVTRTEYPIMSEQQLARRQNASAPLHAAHYEGTDGRNYRVPTRRKRSNYENVFVDRAAKIRNAERKRQYARDTRAGEVVTYLVGN</sequence>
<dbReference type="RefSeq" id="WP_003386546.1">
    <property type="nucleotide sequence ID" value="NZ_APBN01000001.1"/>
</dbReference>
<dbReference type="Proteomes" id="UP000012081">
    <property type="component" value="Unassembled WGS sequence"/>
</dbReference>
<evidence type="ECO:0000313" key="2">
    <source>
        <dbReference type="Proteomes" id="UP000012081"/>
    </source>
</evidence>
<evidence type="ECO:0000313" key="1">
    <source>
        <dbReference type="EMBL" id="EMT54736.1"/>
    </source>
</evidence>
<name>M8E654_9BACL</name>
<keyword evidence="2" id="KW-1185">Reference proteome</keyword>
<accession>M8E654</accession>
<gene>
    <name evidence="1" type="ORF">I532_03990</name>
</gene>
<comment type="caution">
    <text evidence="1">The sequence shown here is derived from an EMBL/GenBank/DDBJ whole genome shotgun (WGS) entry which is preliminary data.</text>
</comment>
<dbReference type="OrthoDB" id="2935851at2"/>
<reference evidence="1 2" key="1">
    <citation type="submission" date="2013-03" db="EMBL/GenBank/DDBJ databases">
        <title>Assembly of a new bacterial strain Brevibacillus borstelensis AK1.</title>
        <authorList>
            <person name="Rajan I."/>
            <person name="PoliReddy D."/>
            <person name="Sugumar T."/>
            <person name="Rathinam K."/>
            <person name="Alqarawi S."/>
            <person name="Khalil A.B."/>
            <person name="Sivakumar N."/>
        </authorList>
    </citation>
    <scope>NUCLEOTIDE SEQUENCE [LARGE SCALE GENOMIC DNA]</scope>
    <source>
        <strain evidence="1 2">AK1</strain>
    </source>
</reference>
<organism evidence="1 2">
    <name type="scientific">Brevibacillus borstelensis AK1</name>
    <dbReference type="NCBI Taxonomy" id="1300222"/>
    <lineage>
        <taxon>Bacteria</taxon>
        <taxon>Bacillati</taxon>
        <taxon>Bacillota</taxon>
        <taxon>Bacilli</taxon>
        <taxon>Bacillales</taxon>
        <taxon>Paenibacillaceae</taxon>
        <taxon>Brevibacillus</taxon>
    </lineage>
</organism>
<proteinExistence type="predicted"/>
<dbReference type="STRING" id="1300222.I532_03990"/>
<dbReference type="EMBL" id="APBN01000001">
    <property type="protein sequence ID" value="EMT54736.1"/>
    <property type="molecule type" value="Genomic_DNA"/>
</dbReference>
<protein>
    <submittedName>
        <fullName evidence="1">Uncharacterized protein</fullName>
    </submittedName>
</protein>
<dbReference type="AlphaFoldDB" id="M8E654"/>